<dbReference type="CDD" id="cd17341">
    <property type="entry name" value="MFS_NRT2_like"/>
    <property type="match status" value="1"/>
</dbReference>
<dbReference type="PANTHER" id="PTHR23515">
    <property type="entry name" value="HIGH-AFFINITY NITRATE TRANSPORTER 2.3"/>
    <property type="match status" value="1"/>
</dbReference>
<feature type="transmembrane region" description="Helical" evidence="6">
    <location>
        <begin position="82"/>
        <end position="100"/>
    </location>
</feature>
<feature type="transmembrane region" description="Helical" evidence="6">
    <location>
        <begin position="112"/>
        <end position="132"/>
    </location>
</feature>
<dbReference type="AlphaFoldDB" id="A0A1I1H0E1"/>
<dbReference type="GO" id="GO:0016020">
    <property type="term" value="C:membrane"/>
    <property type="evidence" value="ECO:0007669"/>
    <property type="project" value="UniProtKB-SubCell"/>
</dbReference>
<keyword evidence="8" id="KW-1185">Reference proteome</keyword>
<evidence type="ECO:0000256" key="2">
    <source>
        <dbReference type="ARBA" id="ARBA00008432"/>
    </source>
</evidence>
<comment type="subcellular location">
    <subcellularLocation>
        <location evidence="1">Membrane</location>
        <topology evidence="1">Multi-pass membrane protein</topology>
    </subcellularLocation>
</comment>
<dbReference type="OrthoDB" id="9771451at2"/>
<keyword evidence="5 6" id="KW-0472">Membrane</keyword>
<evidence type="ECO:0000256" key="6">
    <source>
        <dbReference type="SAM" id="Phobius"/>
    </source>
</evidence>
<feature type="transmembrane region" description="Helical" evidence="6">
    <location>
        <begin position="218"/>
        <end position="237"/>
    </location>
</feature>
<evidence type="ECO:0000256" key="1">
    <source>
        <dbReference type="ARBA" id="ARBA00004141"/>
    </source>
</evidence>
<evidence type="ECO:0000256" key="3">
    <source>
        <dbReference type="ARBA" id="ARBA00022692"/>
    </source>
</evidence>
<feature type="transmembrane region" description="Helical" evidence="6">
    <location>
        <begin position="451"/>
        <end position="471"/>
    </location>
</feature>
<dbReference type="RefSeq" id="WP_091121843.1">
    <property type="nucleotide sequence ID" value="NZ_FOLB01000004.1"/>
</dbReference>
<dbReference type="EMBL" id="FOLB01000004">
    <property type="protein sequence ID" value="SFC17012.1"/>
    <property type="molecule type" value="Genomic_DNA"/>
</dbReference>
<feature type="transmembrane region" description="Helical" evidence="6">
    <location>
        <begin position="303"/>
        <end position="321"/>
    </location>
</feature>
<dbReference type="Proteomes" id="UP000198832">
    <property type="component" value="Unassembled WGS sequence"/>
</dbReference>
<feature type="transmembrane region" description="Helical" evidence="6">
    <location>
        <begin position="258"/>
        <end position="283"/>
    </location>
</feature>
<name>A0A1I1H0E1_9ACTN</name>
<feature type="transmembrane region" description="Helical" evidence="6">
    <location>
        <begin position="177"/>
        <end position="206"/>
    </location>
</feature>
<proteinExistence type="inferred from homology"/>
<feature type="transmembrane region" description="Helical" evidence="6">
    <location>
        <begin position="50"/>
        <end position="76"/>
    </location>
</feature>
<dbReference type="InterPro" id="IPR044772">
    <property type="entry name" value="NO3_transporter"/>
</dbReference>
<protein>
    <submittedName>
        <fullName evidence="7">MFS transporter, NNP family, nitrate/nitrite transporter</fullName>
    </submittedName>
</protein>
<keyword evidence="3 6" id="KW-0812">Transmembrane</keyword>
<dbReference type="InterPro" id="IPR036259">
    <property type="entry name" value="MFS_trans_sf"/>
</dbReference>
<evidence type="ECO:0000256" key="4">
    <source>
        <dbReference type="ARBA" id="ARBA00022989"/>
    </source>
</evidence>
<feature type="transmembrane region" description="Helical" evidence="6">
    <location>
        <begin position="333"/>
        <end position="352"/>
    </location>
</feature>
<keyword evidence="4 6" id="KW-1133">Transmembrane helix</keyword>
<feature type="transmembrane region" description="Helical" evidence="6">
    <location>
        <begin position="393"/>
        <end position="415"/>
    </location>
</feature>
<organism evidence="7 8">
    <name type="scientific">Nocardioides terrae</name>
    <dbReference type="NCBI Taxonomy" id="574651"/>
    <lineage>
        <taxon>Bacteria</taxon>
        <taxon>Bacillati</taxon>
        <taxon>Actinomycetota</taxon>
        <taxon>Actinomycetes</taxon>
        <taxon>Propionibacteriales</taxon>
        <taxon>Nocardioidaceae</taxon>
        <taxon>Nocardioides</taxon>
    </lineage>
</organism>
<reference evidence="7 8" key="1">
    <citation type="submission" date="2016-10" db="EMBL/GenBank/DDBJ databases">
        <authorList>
            <person name="de Groot N.N."/>
        </authorList>
    </citation>
    <scope>NUCLEOTIDE SEQUENCE [LARGE SCALE GENOMIC DNA]</scope>
    <source>
        <strain evidence="7 8">CGMCC 1.7056</strain>
    </source>
</reference>
<dbReference type="Gene3D" id="1.20.1250.20">
    <property type="entry name" value="MFS general substrate transporter like domains"/>
    <property type="match status" value="1"/>
</dbReference>
<dbReference type="Pfam" id="PF07690">
    <property type="entry name" value="MFS_1"/>
    <property type="match status" value="1"/>
</dbReference>
<dbReference type="GO" id="GO:0015112">
    <property type="term" value="F:nitrate transmembrane transporter activity"/>
    <property type="evidence" value="ECO:0007669"/>
    <property type="project" value="InterPro"/>
</dbReference>
<feature type="transmembrane region" description="Helical" evidence="6">
    <location>
        <begin position="138"/>
        <end position="156"/>
    </location>
</feature>
<dbReference type="STRING" id="574651.SAMN04487968_104128"/>
<sequence>MTVTSSRPTAAGSGAPRRTHRWIDDWRPEDEGFWAATGARVARRNLVWSIFAEHLGFSVWMIWSVSSALLAAVGFAFSAQQLFFLVAIPSLVGALLRLPYTFAVPAFGGRNWTVFSALALLVPTAGYAVAVTDTSTPYWVFCVIAAFAGLGGGNFASSMTNINFFYPAARKGTALGLNAAGGNLGVALIQLLLPVMVGGAGIFGLVGASSDGIHLQRAAYVYAALCLVAAGTAYFLMDNLSTATSSPREQLAALRSRHTWIMAFIYVGTFGSFMGYSSAMPLLIKLNFWRQPVPGVAGIGIDFAYYAFLGALVGSLTRPLGGWLADRLGGARVTLGAFVAMIVGTLGVLLTLTRLEPLPAAPTGAALAAIKADPSAFSFKPEVVAAVDANAAVFPWFLLAFLFVFAATGIGNGSAYKMIPALFRRDAEIATAPATVERHDALVAAGRQSSAALGIIGAVGALGGFLIPVSFNSPWVTTPLEATTAAFVAFTAFYVVCAIVTAVVYLRRPRAHAVVLADARI</sequence>
<evidence type="ECO:0000313" key="8">
    <source>
        <dbReference type="Proteomes" id="UP000198832"/>
    </source>
</evidence>
<feature type="transmembrane region" description="Helical" evidence="6">
    <location>
        <begin position="483"/>
        <end position="506"/>
    </location>
</feature>
<dbReference type="SUPFAM" id="SSF103473">
    <property type="entry name" value="MFS general substrate transporter"/>
    <property type="match status" value="1"/>
</dbReference>
<evidence type="ECO:0000313" key="7">
    <source>
        <dbReference type="EMBL" id="SFC17012.1"/>
    </source>
</evidence>
<gene>
    <name evidence="7" type="ORF">SAMN04487968_104128</name>
</gene>
<evidence type="ECO:0000256" key="5">
    <source>
        <dbReference type="ARBA" id="ARBA00023136"/>
    </source>
</evidence>
<comment type="similarity">
    <text evidence="2">Belongs to the major facilitator superfamily. Nitrate/nitrite porter (TC 2.A.1.8) family.</text>
</comment>
<dbReference type="InterPro" id="IPR011701">
    <property type="entry name" value="MFS"/>
</dbReference>
<accession>A0A1I1H0E1</accession>